<sequence length="54" mass="6381">MSMLWKDKNQQKKSLKNSNLLLEFSKLDKEHDYQHLMDQLNMQSNTGIFVTPAI</sequence>
<evidence type="ECO:0000313" key="1">
    <source>
        <dbReference type="Proteomes" id="UP000887563"/>
    </source>
</evidence>
<protein>
    <submittedName>
        <fullName evidence="2">Uncharacterized protein</fullName>
    </submittedName>
</protein>
<dbReference type="Proteomes" id="UP000887563">
    <property type="component" value="Unplaced"/>
</dbReference>
<proteinExistence type="predicted"/>
<keyword evidence="1" id="KW-1185">Reference proteome</keyword>
<name>A0A914L482_MELIC</name>
<evidence type="ECO:0000313" key="2">
    <source>
        <dbReference type="WBParaSite" id="Minc3s00253g08654"/>
    </source>
</evidence>
<reference evidence="2" key="1">
    <citation type="submission" date="2022-11" db="UniProtKB">
        <authorList>
            <consortium name="WormBaseParasite"/>
        </authorList>
    </citation>
    <scope>IDENTIFICATION</scope>
</reference>
<accession>A0A914L482</accession>
<dbReference type="AlphaFoldDB" id="A0A914L482"/>
<organism evidence="1 2">
    <name type="scientific">Meloidogyne incognita</name>
    <name type="common">Southern root-knot nematode worm</name>
    <name type="synonym">Oxyuris incognita</name>
    <dbReference type="NCBI Taxonomy" id="6306"/>
    <lineage>
        <taxon>Eukaryota</taxon>
        <taxon>Metazoa</taxon>
        <taxon>Ecdysozoa</taxon>
        <taxon>Nematoda</taxon>
        <taxon>Chromadorea</taxon>
        <taxon>Rhabditida</taxon>
        <taxon>Tylenchina</taxon>
        <taxon>Tylenchomorpha</taxon>
        <taxon>Tylenchoidea</taxon>
        <taxon>Meloidogynidae</taxon>
        <taxon>Meloidogyninae</taxon>
        <taxon>Meloidogyne</taxon>
        <taxon>Meloidogyne incognita group</taxon>
    </lineage>
</organism>
<dbReference type="WBParaSite" id="Minc3s00253g08654">
    <property type="protein sequence ID" value="Minc3s00253g08654"/>
    <property type="gene ID" value="Minc3s00253g08654"/>
</dbReference>